<evidence type="ECO:0000313" key="3">
    <source>
        <dbReference type="EMBL" id="CAE8656834.1"/>
    </source>
</evidence>
<keyword evidence="2" id="KW-0812">Transmembrane</keyword>
<organism evidence="3 4">
    <name type="scientific">Polarella glacialis</name>
    <name type="common">Dinoflagellate</name>
    <dbReference type="NCBI Taxonomy" id="89957"/>
    <lineage>
        <taxon>Eukaryota</taxon>
        <taxon>Sar</taxon>
        <taxon>Alveolata</taxon>
        <taxon>Dinophyceae</taxon>
        <taxon>Suessiales</taxon>
        <taxon>Suessiaceae</taxon>
        <taxon>Polarella</taxon>
    </lineage>
</organism>
<feature type="compositionally biased region" description="Polar residues" evidence="1">
    <location>
        <begin position="98"/>
        <end position="107"/>
    </location>
</feature>
<name>A0A813ISX4_POLGL</name>
<feature type="transmembrane region" description="Helical" evidence="2">
    <location>
        <begin position="1186"/>
        <end position="1207"/>
    </location>
</feature>
<accession>A0A813ISX4</accession>
<feature type="region of interest" description="Disordered" evidence="1">
    <location>
        <begin position="95"/>
        <end position="114"/>
    </location>
</feature>
<comment type="caution">
    <text evidence="3">The sequence shown here is derived from an EMBL/GenBank/DDBJ whole genome shotgun (WGS) entry which is preliminary data.</text>
</comment>
<keyword evidence="2" id="KW-0472">Membrane</keyword>
<dbReference type="Proteomes" id="UP000626109">
    <property type="component" value="Unassembled WGS sequence"/>
</dbReference>
<evidence type="ECO:0000256" key="1">
    <source>
        <dbReference type="SAM" id="MobiDB-lite"/>
    </source>
</evidence>
<evidence type="ECO:0000256" key="2">
    <source>
        <dbReference type="SAM" id="Phobius"/>
    </source>
</evidence>
<dbReference type="Gene3D" id="2.130.10.30">
    <property type="entry name" value="Regulator of chromosome condensation 1/beta-lactamase-inhibitor protein II"/>
    <property type="match status" value="1"/>
</dbReference>
<reference evidence="3" key="1">
    <citation type="submission" date="2021-02" db="EMBL/GenBank/DDBJ databases">
        <authorList>
            <person name="Dougan E. K."/>
            <person name="Rhodes N."/>
            <person name="Thang M."/>
            <person name="Chan C."/>
        </authorList>
    </citation>
    <scope>NUCLEOTIDE SEQUENCE</scope>
</reference>
<evidence type="ECO:0008006" key="5">
    <source>
        <dbReference type="Google" id="ProtNLM"/>
    </source>
</evidence>
<dbReference type="AlphaFoldDB" id="A0A813ISX4"/>
<sequence length="1209" mass="127631">MHESVAGPPPRKSAQGLCKLGASSAQAYAGRSRSPTFQGKCPKDANRVSACRVLFSERCDSAHHYFSDTESAADGVIGERLGRAQRGDFAGLLADSGLTGQAPTSATPGGVDPATEEEAEVQKIREVLSLMKQGEISRAAQRLVSDGVAEGTDAVEAKLRDMLHCDTCPPLPAPAWVDAKLASATSLDVDAFVDTLRAAPRGGRLAAPVYDTPAFSRLTPAKKGLKGKLRPLMCGATLRRLSASALCSFDKELMAASAGEAHQFAVGTPAGIEKLGATLRTLLEAFPELAVLQFDAVSAFNNMSRETVLAKLEATAPHLLTFAALWLTRPSVAVLTKTDGSYALLPTVTSGVDQGDPLSPFLFALGLPLDEIRARLQRLLQDSPGQNEDRQVSMFAALLSYLDDLSLAVPAHLADAARTIVTEELARVGLEINADKSGVYAPFGQCPPGCVDWWGNAVRHDGLLVCGKPFDATLLDFNYDPAGDSAVFPLGSARFVCDFTEAYVNKVERFIDAVCRIPALADPGEPAVQAAILRLRYCSYQKATHLLRLLPPDATCVMSRRIDEAVLQGFAKLYQLSPGDVSEARSTLQLPTSRGWLGLRPLAPLCDAAFLASWLQCAHSVGRALRDIAPAASNWEEATLATQLRVRAAVDRLTSLYGIDAMTVCEVTWGNFAREERPKRQRILSHAIWEVLYTRWESAATPLKVQLALSASTRDGRPGAGDCAHPCDNALTRLTARADHALGCARGARNARHNLLRDLLAALIKEAGGRAQTEQMVAEYAPHVARRADVRASFGPGAPLPTGECGALLNATPDSDAAVKPAERRKRSDYAPPVNASCLLMRGNFETYAESLGLCSGGAEGGDGGGERGGVTGPTGNRTTTMAILQGCEGCAVEWKVSVMMLSGACAQLLVGPSDTMQTLQERAARAFGRQIAGLVSQAGVKLPSSASASDVGLEDGSELTAVCLSLPVLVSSKAAFAALKADGSVVTWGQADYGGDSAGVHEQLRSGVQHLCATASGAFAALKDDGSVVTWGNPDYGGDSEAVQEHLRGCVQHVCSTEGAFAALKLDGSVVVWGASTFGGDCTAVRPELQSGVQQLRSTDAAFAVVKDDGSVVAWGQADHGGDTGIVSEHLRSGVEELSSTQNAFAALKRDGSIVTWRSSRAYGDNVAVQAQLQSGSKHLYSTSVSWLGLMVLLSVVLWLFIACSFGF</sequence>
<dbReference type="InterPro" id="IPR009091">
    <property type="entry name" value="RCC1/BLIP-II"/>
</dbReference>
<protein>
    <recommendedName>
        <fullName evidence="5">Reverse transcriptase domain-containing protein</fullName>
    </recommendedName>
</protein>
<dbReference type="SUPFAM" id="SSF50985">
    <property type="entry name" value="RCC1/BLIP-II"/>
    <property type="match status" value="1"/>
</dbReference>
<dbReference type="EMBL" id="CAJNNW010014611">
    <property type="protein sequence ID" value="CAE8656834.1"/>
    <property type="molecule type" value="Genomic_DNA"/>
</dbReference>
<proteinExistence type="predicted"/>
<evidence type="ECO:0000313" key="4">
    <source>
        <dbReference type="Proteomes" id="UP000626109"/>
    </source>
</evidence>
<gene>
    <name evidence="3" type="ORF">PGLA2088_LOCUS12399</name>
</gene>
<keyword evidence="2" id="KW-1133">Transmembrane helix</keyword>